<sequence>MPRGGKCAVPSPAQGGPESSSPVTDQSDVLGSGRVSHAPGVPSPPFRPVGQSGPDPGRRPPSLRITVRLSLLVDLD</sequence>
<evidence type="ECO:0000313" key="3">
    <source>
        <dbReference type="EnsemblMetazoa" id="ISCW013548-PA"/>
    </source>
</evidence>
<dbReference type="VEuPathDB" id="VectorBase:ISCI013548"/>
<evidence type="ECO:0000256" key="1">
    <source>
        <dbReference type="SAM" id="MobiDB-lite"/>
    </source>
</evidence>
<dbReference type="HOGENOM" id="CLU_2657251_0_0_1"/>
<dbReference type="PaxDb" id="6945-B7QLB6"/>
<organism>
    <name type="scientific">Ixodes scapularis</name>
    <name type="common">Black-legged tick</name>
    <name type="synonym">Deer tick</name>
    <dbReference type="NCBI Taxonomy" id="6945"/>
    <lineage>
        <taxon>Eukaryota</taxon>
        <taxon>Metazoa</taxon>
        <taxon>Ecdysozoa</taxon>
        <taxon>Arthropoda</taxon>
        <taxon>Chelicerata</taxon>
        <taxon>Arachnida</taxon>
        <taxon>Acari</taxon>
        <taxon>Parasitiformes</taxon>
        <taxon>Ixodida</taxon>
        <taxon>Ixodoidea</taxon>
        <taxon>Ixodidae</taxon>
        <taxon>Ixodinae</taxon>
        <taxon>Ixodes</taxon>
    </lineage>
</organism>
<accession>B7QLB6</accession>
<feature type="region of interest" description="Disordered" evidence="1">
    <location>
        <begin position="1"/>
        <end position="63"/>
    </location>
</feature>
<gene>
    <name evidence="2" type="ORF">IscW_ISCW013548</name>
</gene>
<feature type="compositionally biased region" description="Polar residues" evidence="1">
    <location>
        <begin position="17"/>
        <end position="29"/>
    </location>
</feature>
<reference evidence="2 4" key="1">
    <citation type="submission" date="2008-03" db="EMBL/GenBank/DDBJ databases">
        <title>Annotation of Ixodes scapularis.</title>
        <authorList>
            <consortium name="Ixodes scapularis Genome Project Consortium"/>
            <person name="Caler E."/>
            <person name="Hannick L.I."/>
            <person name="Bidwell S."/>
            <person name="Joardar V."/>
            <person name="Thiagarajan M."/>
            <person name="Amedeo P."/>
            <person name="Galinsky K.J."/>
            <person name="Schobel S."/>
            <person name="Inman J."/>
            <person name="Hostetler J."/>
            <person name="Miller J."/>
            <person name="Hammond M."/>
            <person name="Megy K."/>
            <person name="Lawson D."/>
            <person name="Kodira C."/>
            <person name="Sutton G."/>
            <person name="Meyer J."/>
            <person name="Hill C.A."/>
            <person name="Birren B."/>
            <person name="Nene V."/>
            <person name="Collins F."/>
            <person name="Alarcon-Chaidez F."/>
            <person name="Wikel S."/>
            <person name="Strausberg R."/>
        </authorList>
    </citation>
    <scope>NUCLEOTIDE SEQUENCE [LARGE SCALE GENOMIC DNA]</scope>
    <source>
        <strain evidence="4">Wikel</strain>
        <strain evidence="2">Wikel colony</strain>
    </source>
</reference>
<dbReference type="Proteomes" id="UP000001555">
    <property type="component" value="Unassembled WGS sequence"/>
</dbReference>
<evidence type="ECO:0000313" key="2">
    <source>
        <dbReference type="EMBL" id="EEC19638.1"/>
    </source>
</evidence>
<protein>
    <submittedName>
        <fullName evidence="2 3">Uncharacterized protein</fullName>
    </submittedName>
</protein>
<dbReference type="InParanoid" id="B7QLB6"/>
<dbReference type="EMBL" id="DS964561">
    <property type="protein sequence ID" value="EEC19638.1"/>
    <property type="molecule type" value="Genomic_DNA"/>
</dbReference>
<name>B7QLB6_IXOSC</name>
<dbReference type="AlphaFoldDB" id="B7QLB6"/>
<proteinExistence type="predicted"/>
<reference evidence="3" key="2">
    <citation type="submission" date="2020-05" db="UniProtKB">
        <authorList>
            <consortium name="EnsemblMetazoa"/>
        </authorList>
    </citation>
    <scope>IDENTIFICATION</scope>
    <source>
        <strain evidence="3">wikel</strain>
    </source>
</reference>
<keyword evidence="4" id="KW-1185">Reference proteome</keyword>
<evidence type="ECO:0000313" key="4">
    <source>
        <dbReference type="Proteomes" id="UP000001555"/>
    </source>
</evidence>
<dbReference type="EMBL" id="ABJB010601304">
    <property type="status" value="NOT_ANNOTATED_CDS"/>
    <property type="molecule type" value="Genomic_DNA"/>
</dbReference>
<dbReference type="EnsemblMetazoa" id="ISCW013548-RA">
    <property type="protein sequence ID" value="ISCW013548-PA"/>
    <property type="gene ID" value="ISCW013548"/>
</dbReference>
<dbReference type="VEuPathDB" id="VectorBase:ISCW013548"/>